<feature type="binding site" evidence="5">
    <location>
        <position position="74"/>
    </location>
    <ligand>
        <name>isopentenyl diphosphate</name>
        <dbReference type="ChEBI" id="CHEBI:128769"/>
    </ligand>
</feature>
<feature type="active site" description="Proton donor" evidence="5">
    <location>
        <position position="126"/>
    </location>
</feature>
<accession>A0ABS0IZV6</accession>
<dbReference type="EMBL" id="VRYY01000027">
    <property type="protein sequence ID" value="MBG3875709.1"/>
    <property type="molecule type" value="Genomic_DNA"/>
</dbReference>
<gene>
    <name evidence="5 6" type="primary">ispH</name>
    <name evidence="6" type="ORF">FVW20_01365</name>
</gene>
<proteinExistence type="inferred from homology"/>
<feature type="binding site" evidence="5">
    <location>
        <position position="41"/>
    </location>
    <ligand>
        <name>dimethylallyl diphosphate</name>
        <dbReference type="ChEBI" id="CHEBI:57623"/>
    </ligand>
</feature>
<dbReference type="PANTHER" id="PTHR30426">
    <property type="entry name" value="4-HYDROXY-3-METHYLBUT-2-ENYL DIPHOSPHATE REDUCTASE"/>
    <property type="match status" value="1"/>
</dbReference>
<feature type="binding site" evidence="5">
    <location>
        <position position="223"/>
    </location>
    <ligand>
        <name>isopentenyl diphosphate</name>
        <dbReference type="ChEBI" id="CHEBI:128769"/>
    </ligand>
</feature>
<feature type="binding site" evidence="5">
    <location>
        <position position="221"/>
    </location>
    <ligand>
        <name>isopentenyl diphosphate</name>
        <dbReference type="ChEBI" id="CHEBI:128769"/>
    </ligand>
</feature>
<evidence type="ECO:0000313" key="6">
    <source>
        <dbReference type="EMBL" id="MBG3875709.1"/>
    </source>
</evidence>
<feature type="binding site" evidence="5">
    <location>
        <position position="124"/>
    </location>
    <ligand>
        <name>dimethylallyl diphosphate</name>
        <dbReference type="ChEBI" id="CHEBI:57623"/>
    </ligand>
</feature>
<sequence>MKIIRARTAGFCMGVSLALRKLDREVTENNAPIATLGPIIHNPQVMAHYEERGVRCLRDTTQVAPGQRVVIRAHGIPVAEETALKATGASVVDATCPKVKRAQLGIAEERGRGSTLLLFGEADHPEVRGLLSYAGEGAMVFGSLDELKRLPLRDDVDYFLAAQTTQDRAGFEDVVAWLRQRLGRDIPVLQTICDATRKRQQEAVDIARRVQAMVVVGGFDSGNTRRLADVARAQGVFTVHVETVDQLPVDELRKKSVIGLTAGASTPKSLIDAVQRFLESL</sequence>
<organism evidence="6 7">
    <name type="scientific">Nitratidesulfovibrio oxamicus</name>
    <dbReference type="NCBI Taxonomy" id="32016"/>
    <lineage>
        <taxon>Bacteria</taxon>
        <taxon>Pseudomonadati</taxon>
        <taxon>Thermodesulfobacteriota</taxon>
        <taxon>Desulfovibrionia</taxon>
        <taxon>Desulfovibrionales</taxon>
        <taxon>Desulfovibrionaceae</taxon>
        <taxon>Nitratidesulfovibrio</taxon>
    </lineage>
</organism>
<feature type="binding site" evidence="5">
    <location>
        <position position="193"/>
    </location>
    <ligand>
        <name>[4Fe-4S] cluster</name>
        <dbReference type="ChEBI" id="CHEBI:49883"/>
    </ligand>
</feature>
<comment type="similarity">
    <text evidence="5">Belongs to the IspH family.</text>
</comment>
<comment type="caution">
    <text evidence="6">The sequence shown here is derived from an EMBL/GenBank/DDBJ whole genome shotgun (WGS) entry which is preliminary data.</text>
</comment>
<evidence type="ECO:0000256" key="3">
    <source>
        <dbReference type="ARBA" id="ARBA00023004"/>
    </source>
</evidence>
<feature type="binding site" evidence="5">
    <location>
        <position position="74"/>
    </location>
    <ligand>
        <name>(2E)-4-hydroxy-3-methylbut-2-enyl diphosphate</name>
        <dbReference type="ChEBI" id="CHEBI:128753"/>
    </ligand>
</feature>
<comment type="function">
    <text evidence="5">Catalyzes the conversion of 1-hydroxy-2-methyl-2-(E)-butenyl 4-diphosphate (HMBPP) into a mixture of isopentenyl diphosphate (IPP) and dimethylallyl diphosphate (DMAPP). Acts in the terminal step of the DOXP/MEP pathway for isoprenoid precursor biosynthesis.</text>
</comment>
<keyword evidence="5 6" id="KW-0560">Oxidoreductase</keyword>
<feature type="binding site" evidence="5">
    <location>
        <position position="124"/>
    </location>
    <ligand>
        <name>isopentenyl diphosphate</name>
        <dbReference type="ChEBI" id="CHEBI:128769"/>
    </ligand>
</feature>
<evidence type="ECO:0000256" key="4">
    <source>
        <dbReference type="ARBA" id="ARBA00023014"/>
    </source>
</evidence>
<evidence type="ECO:0000256" key="1">
    <source>
        <dbReference type="ARBA" id="ARBA00022485"/>
    </source>
</evidence>
<feature type="binding site" evidence="5">
    <location>
        <position position="221"/>
    </location>
    <ligand>
        <name>dimethylallyl diphosphate</name>
        <dbReference type="ChEBI" id="CHEBI:57623"/>
    </ligand>
</feature>
<comment type="pathway">
    <text evidence="5">Isoprenoid biosynthesis; isopentenyl diphosphate biosynthesis via DXP pathway; isopentenyl diphosphate from 1-deoxy-D-xylulose 5-phosphate: step 6/6.</text>
</comment>
<dbReference type="Proteomes" id="UP001194469">
    <property type="component" value="Unassembled WGS sequence"/>
</dbReference>
<keyword evidence="7" id="KW-1185">Reference proteome</keyword>
<dbReference type="EC" id="1.17.7.4" evidence="5"/>
<dbReference type="InterPro" id="IPR003451">
    <property type="entry name" value="LytB/IspH"/>
</dbReference>
<name>A0ABS0IZV6_9BACT</name>
<feature type="binding site" evidence="5">
    <location>
        <position position="124"/>
    </location>
    <ligand>
        <name>(2E)-4-hydroxy-3-methylbut-2-enyl diphosphate</name>
        <dbReference type="ChEBI" id="CHEBI:128753"/>
    </ligand>
</feature>
<evidence type="ECO:0000313" key="7">
    <source>
        <dbReference type="Proteomes" id="UP001194469"/>
    </source>
</evidence>
<feature type="binding site" evidence="5">
    <location>
        <position position="221"/>
    </location>
    <ligand>
        <name>(2E)-4-hydroxy-3-methylbut-2-enyl diphosphate</name>
        <dbReference type="ChEBI" id="CHEBI:128753"/>
    </ligand>
</feature>
<comment type="cofactor">
    <cofactor evidence="5">
        <name>[4Fe-4S] cluster</name>
        <dbReference type="ChEBI" id="CHEBI:49883"/>
    </cofactor>
    <text evidence="5">Binds 1 [4Fe-4S] cluster per subunit.</text>
</comment>
<feature type="binding site" evidence="5">
    <location>
        <position position="265"/>
    </location>
    <ligand>
        <name>dimethylallyl diphosphate</name>
        <dbReference type="ChEBI" id="CHEBI:57623"/>
    </ligand>
</feature>
<comment type="catalytic activity">
    <reaction evidence="5">
        <text>dimethylallyl diphosphate + 2 oxidized [2Fe-2S]-[ferredoxin] + H2O = (2E)-4-hydroxy-3-methylbut-2-enyl diphosphate + 2 reduced [2Fe-2S]-[ferredoxin] + 2 H(+)</text>
        <dbReference type="Rhea" id="RHEA:24825"/>
        <dbReference type="Rhea" id="RHEA-COMP:10000"/>
        <dbReference type="Rhea" id="RHEA-COMP:10001"/>
        <dbReference type="ChEBI" id="CHEBI:15377"/>
        <dbReference type="ChEBI" id="CHEBI:15378"/>
        <dbReference type="ChEBI" id="CHEBI:33737"/>
        <dbReference type="ChEBI" id="CHEBI:33738"/>
        <dbReference type="ChEBI" id="CHEBI:57623"/>
        <dbReference type="ChEBI" id="CHEBI:128753"/>
        <dbReference type="EC" id="1.17.7.4"/>
    </reaction>
</comment>
<feature type="binding site" evidence="5">
    <location>
        <position position="12"/>
    </location>
    <ligand>
        <name>[4Fe-4S] cluster</name>
        <dbReference type="ChEBI" id="CHEBI:49883"/>
    </ligand>
</feature>
<dbReference type="Gene3D" id="3.40.50.11270">
    <property type="match status" value="1"/>
</dbReference>
<comment type="catalytic activity">
    <reaction evidence="5">
        <text>isopentenyl diphosphate + 2 oxidized [2Fe-2S]-[ferredoxin] + H2O = (2E)-4-hydroxy-3-methylbut-2-enyl diphosphate + 2 reduced [2Fe-2S]-[ferredoxin] + 2 H(+)</text>
        <dbReference type="Rhea" id="RHEA:24488"/>
        <dbReference type="Rhea" id="RHEA-COMP:10000"/>
        <dbReference type="Rhea" id="RHEA-COMP:10001"/>
        <dbReference type="ChEBI" id="CHEBI:15377"/>
        <dbReference type="ChEBI" id="CHEBI:15378"/>
        <dbReference type="ChEBI" id="CHEBI:33737"/>
        <dbReference type="ChEBI" id="CHEBI:33738"/>
        <dbReference type="ChEBI" id="CHEBI:128753"/>
        <dbReference type="ChEBI" id="CHEBI:128769"/>
        <dbReference type="EC" id="1.17.7.4"/>
    </reaction>
</comment>
<dbReference type="HAMAP" id="MF_00191">
    <property type="entry name" value="IspH"/>
    <property type="match status" value="1"/>
</dbReference>
<keyword evidence="1 5" id="KW-0004">4Fe-4S</keyword>
<dbReference type="RefSeq" id="WP_196607971.1">
    <property type="nucleotide sequence ID" value="NZ_VRYY01000027.1"/>
</dbReference>
<dbReference type="PANTHER" id="PTHR30426:SF0">
    <property type="entry name" value="4-HYDROXY-3-METHYLBUT-2-ENYL DIPHOSPHATE REDUCTASE"/>
    <property type="match status" value="1"/>
</dbReference>
<feature type="binding site" evidence="5">
    <location>
        <position position="74"/>
    </location>
    <ligand>
        <name>dimethylallyl diphosphate</name>
        <dbReference type="ChEBI" id="CHEBI:57623"/>
    </ligand>
</feature>
<feature type="binding site" evidence="5">
    <location>
        <position position="96"/>
    </location>
    <ligand>
        <name>[4Fe-4S] cluster</name>
        <dbReference type="ChEBI" id="CHEBI:49883"/>
    </ligand>
</feature>
<feature type="binding site" evidence="5">
    <location>
        <position position="223"/>
    </location>
    <ligand>
        <name>(2E)-4-hydroxy-3-methylbut-2-enyl diphosphate</name>
        <dbReference type="ChEBI" id="CHEBI:128753"/>
    </ligand>
</feature>
<comment type="caution">
    <text evidence="5">Lacks conserved residue(s) required for the propagation of feature annotation.</text>
</comment>
<feature type="binding site" evidence="5">
    <location>
        <position position="41"/>
    </location>
    <ligand>
        <name>(2E)-4-hydroxy-3-methylbut-2-enyl diphosphate</name>
        <dbReference type="ChEBI" id="CHEBI:128753"/>
    </ligand>
</feature>
<dbReference type="CDD" id="cd13944">
    <property type="entry name" value="lytB_ispH"/>
    <property type="match status" value="1"/>
</dbReference>
<evidence type="ECO:0000256" key="5">
    <source>
        <dbReference type="HAMAP-Rule" id="MF_00191"/>
    </source>
</evidence>
<dbReference type="Pfam" id="PF02401">
    <property type="entry name" value="LYTB"/>
    <property type="match status" value="1"/>
</dbReference>
<keyword evidence="3 5" id="KW-0408">Iron</keyword>
<dbReference type="NCBIfam" id="TIGR00216">
    <property type="entry name" value="ispH_lytB"/>
    <property type="match status" value="1"/>
</dbReference>
<protein>
    <recommendedName>
        <fullName evidence="5">4-hydroxy-3-methylbut-2-enyl diphosphate reductase</fullName>
        <shortName evidence="5">HMBPP reductase</shortName>
        <ecNumber evidence="5">1.17.7.4</ecNumber>
    </recommendedName>
</protein>
<feature type="binding site" evidence="5">
    <location>
        <position position="41"/>
    </location>
    <ligand>
        <name>isopentenyl diphosphate</name>
        <dbReference type="ChEBI" id="CHEBI:128769"/>
    </ligand>
</feature>
<reference evidence="6 7" key="1">
    <citation type="submission" date="2019-08" db="EMBL/GenBank/DDBJ databases">
        <authorList>
            <person name="Luo N."/>
        </authorList>
    </citation>
    <scope>NUCLEOTIDE SEQUENCE [LARGE SCALE GENOMIC DNA]</scope>
    <source>
        <strain evidence="6 7">NCIMB 9442</strain>
    </source>
</reference>
<feature type="binding site" evidence="5">
    <location>
        <position position="265"/>
    </location>
    <ligand>
        <name>isopentenyl diphosphate</name>
        <dbReference type="ChEBI" id="CHEBI:128769"/>
    </ligand>
</feature>
<keyword evidence="4 5" id="KW-0411">Iron-sulfur</keyword>
<feature type="binding site" evidence="5">
    <location>
        <position position="164"/>
    </location>
    <ligand>
        <name>(2E)-4-hydroxy-3-methylbut-2-enyl diphosphate</name>
        <dbReference type="ChEBI" id="CHEBI:128753"/>
    </ligand>
</feature>
<feature type="binding site" evidence="5">
    <location>
        <position position="223"/>
    </location>
    <ligand>
        <name>dimethylallyl diphosphate</name>
        <dbReference type="ChEBI" id="CHEBI:57623"/>
    </ligand>
</feature>
<keyword evidence="2 5" id="KW-0479">Metal-binding</keyword>
<comment type="pathway">
    <text evidence="5">Isoprenoid biosynthesis; dimethylallyl diphosphate biosynthesis; dimethylallyl diphosphate from (2E)-4-hydroxy-3-methylbutenyl diphosphate: step 1/1.</text>
</comment>
<evidence type="ECO:0000256" key="2">
    <source>
        <dbReference type="ARBA" id="ARBA00022723"/>
    </source>
</evidence>
<dbReference type="GO" id="GO:0051745">
    <property type="term" value="F:4-hydroxy-3-methylbut-2-enyl diphosphate reductase activity"/>
    <property type="evidence" value="ECO:0007669"/>
    <property type="project" value="UniProtKB-EC"/>
</dbReference>
<dbReference type="Gene3D" id="3.40.1010.20">
    <property type="entry name" value="4-hydroxy-3-methylbut-2-enyl diphosphate reductase, catalytic domain"/>
    <property type="match status" value="2"/>
</dbReference>
<feature type="binding site" evidence="5">
    <location>
        <position position="265"/>
    </location>
    <ligand>
        <name>(2E)-4-hydroxy-3-methylbut-2-enyl diphosphate</name>
        <dbReference type="ChEBI" id="CHEBI:128753"/>
    </ligand>
</feature>
<keyword evidence="5" id="KW-0414">Isoprene biosynthesis</keyword>